<dbReference type="Gene3D" id="1.20.144.10">
    <property type="entry name" value="Phosphatidic acid phosphatase type 2/haloperoxidase"/>
    <property type="match status" value="1"/>
</dbReference>
<dbReference type="PANTHER" id="PTHR31310:SF7">
    <property type="entry name" value="PA-PHOSPHATASE RELATED-FAMILY PROTEIN DDB_G0268928"/>
    <property type="match status" value="1"/>
</dbReference>
<sequence>MNNLTIKRTRSLLLLAYGAIFLWSFQTHGLPVARMAVLSWVAAAFVVGNVGQPKRKQLQMIGDLLFYAAMWLSYDYSRGTADSLGFPLQVELPRNIDKFLFIGHDPNVWIQEHFWHQQIRWYDVIGSLVYFTHFFVPVATSVYLWVRYRHEWVRYMRRFATVLFAGVLTYIVAPTVPPWMAASDKYGYQILEPLQRTTGRGWSWLGLETVSNVLLRGQQWANPTAALPSLHAAFALFVVVFFWRKFPRVWMRWTAVLFPFAMAVTLVYFGEHYVTDILAGWAYVAASFWFWDRWESKRATHSPLASE</sequence>
<evidence type="ECO:0000313" key="7">
    <source>
        <dbReference type="EMBL" id="CAB4532213.1"/>
    </source>
</evidence>
<dbReference type="InterPro" id="IPR036938">
    <property type="entry name" value="PAP2/HPO_sf"/>
</dbReference>
<dbReference type="AlphaFoldDB" id="A0A6J6B1I7"/>
<dbReference type="InterPro" id="IPR026841">
    <property type="entry name" value="Aur1/Ipt1"/>
</dbReference>
<feature type="domain" description="Inositolphosphotransferase Aur1/Ipt1" evidence="6">
    <location>
        <begin position="105"/>
        <end position="289"/>
    </location>
</feature>
<feature type="transmembrane region" description="Helical" evidence="5">
    <location>
        <begin position="250"/>
        <end position="268"/>
    </location>
</feature>
<dbReference type="InterPro" id="IPR052185">
    <property type="entry name" value="IPC_Synthase-Related"/>
</dbReference>
<organism evidence="7">
    <name type="scientific">freshwater metagenome</name>
    <dbReference type="NCBI Taxonomy" id="449393"/>
    <lineage>
        <taxon>unclassified sequences</taxon>
        <taxon>metagenomes</taxon>
        <taxon>ecological metagenomes</taxon>
    </lineage>
</organism>
<evidence type="ECO:0000256" key="4">
    <source>
        <dbReference type="ARBA" id="ARBA00023136"/>
    </source>
</evidence>
<dbReference type="SUPFAM" id="SSF48317">
    <property type="entry name" value="Acid phosphatase/Vanadium-dependent haloperoxidase"/>
    <property type="match status" value="1"/>
</dbReference>
<evidence type="ECO:0000256" key="5">
    <source>
        <dbReference type="SAM" id="Phobius"/>
    </source>
</evidence>
<dbReference type="EMBL" id="CAEZSL010000003">
    <property type="protein sequence ID" value="CAB4532213.1"/>
    <property type="molecule type" value="Genomic_DNA"/>
</dbReference>
<protein>
    <submittedName>
        <fullName evidence="7">Unannotated protein</fullName>
    </submittedName>
</protein>
<accession>A0A6J6B1I7</accession>
<evidence type="ECO:0000256" key="1">
    <source>
        <dbReference type="ARBA" id="ARBA00004141"/>
    </source>
</evidence>
<evidence type="ECO:0000256" key="3">
    <source>
        <dbReference type="ARBA" id="ARBA00022989"/>
    </source>
</evidence>
<dbReference type="Pfam" id="PF14378">
    <property type="entry name" value="PAP2_3"/>
    <property type="match status" value="1"/>
</dbReference>
<keyword evidence="4 5" id="KW-0472">Membrane</keyword>
<keyword evidence="2 5" id="KW-0812">Transmembrane</keyword>
<gene>
    <name evidence="7" type="ORF">UFOPK1421_00047</name>
</gene>
<feature type="transmembrane region" description="Helical" evidence="5">
    <location>
        <begin position="124"/>
        <end position="146"/>
    </location>
</feature>
<feature type="transmembrane region" description="Helical" evidence="5">
    <location>
        <begin position="274"/>
        <end position="291"/>
    </location>
</feature>
<proteinExistence type="predicted"/>
<evidence type="ECO:0000259" key="6">
    <source>
        <dbReference type="Pfam" id="PF14378"/>
    </source>
</evidence>
<reference evidence="7" key="1">
    <citation type="submission" date="2020-05" db="EMBL/GenBank/DDBJ databases">
        <authorList>
            <person name="Chiriac C."/>
            <person name="Salcher M."/>
            <person name="Ghai R."/>
            <person name="Kavagutti S V."/>
        </authorList>
    </citation>
    <scope>NUCLEOTIDE SEQUENCE</scope>
</reference>
<evidence type="ECO:0000256" key="2">
    <source>
        <dbReference type="ARBA" id="ARBA00022692"/>
    </source>
</evidence>
<feature type="transmembrane region" description="Helical" evidence="5">
    <location>
        <begin position="225"/>
        <end position="243"/>
    </location>
</feature>
<dbReference type="GO" id="GO:0016020">
    <property type="term" value="C:membrane"/>
    <property type="evidence" value="ECO:0007669"/>
    <property type="project" value="UniProtKB-SubCell"/>
</dbReference>
<feature type="transmembrane region" description="Helical" evidence="5">
    <location>
        <begin position="12"/>
        <end position="29"/>
    </location>
</feature>
<dbReference type="PANTHER" id="PTHR31310">
    <property type="match status" value="1"/>
</dbReference>
<dbReference type="CDD" id="cd03386">
    <property type="entry name" value="PAP2_Aur1_like"/>
    <property type="match status" value="1"/>
</dbReference>
<name>A0A6J6B1I7_9ZZZZ</name>
<feature type="transmembrane region" description="Helical" evidence="5">
    <location>
        <begin position="158"/>
        <end position="176"/>
    </location>
</feature>
<keyword evidence="3 5" id="KW-1133">Transmembrane helix</keyword>
<comment type="subcellular location">
    <subcellularLocation>
        <location evidence="1">Membrane</location>
        <topology evidence="1">Multi-pass membrane protein</topology>
    </subcellularLocation>
</comment>